<feature type="non-terminal residue" evidence="2">
    <location>
        <position position="1"/>
    </location>
</feature>
<sequence>VDVFYGCTLCQSFAPSHVCVITPERYANCGAISWFDGRAAAKVDPKGPIFEIKKGKCLDEFKGEYEGANEVVKEKSLGDVTRVQLFTTFDYPHTSCGCFEATTFYVPEVDGMGIVHRDFKGSTPAGLTFGAIADSTAGGRQVDGFHGLSFEYMRNPSFLRVDGGWNRIIWLPTELKEQMKDYIPKELWDKIPTENDVRNINELKSFLESHDHPIVERIKAVEAAAPALAPEAAPTVAAPTLAPTEGAVPAVGGLSIIFKDAKIYAKKVIVRRLSSKEREKK</sequence>
<evidence type="ECO:0000313" key="2">
    <source>
        <dbReference type="EMBL" id="GAH90343.1"/>
    </source>
</evidence>
<dbReference type="PANTHER" id="PTHR42281:SF1">
    <property type="entry name" value="ACETYL-COA DECARBONYLASE_SYNTHASE COMPLEX SUBUNIT BETA 1"/>
    <property type="match status" value="1"/>
</dbReference>
<dbReference type="NCBIfam" id="TIGR00316">
    <property type="entry name" value="cdhC"/>
    <property type="match status" value="1"/>
</dbReference>
<dbReference type="EMBL" id="BARV01002202">
    <property type="protein sequence ID" value="GAH90343.1"/>
    <property type="molecule type" value="Genomic_DNA"/>
</dbReference>
<comment type="caution">
    <text evidence="2">The sequence shown here is derived from an EMBL/GenBank/DDBJ whole genome shotgun (WGS) entry which is preliminary data.</text>
</comment>
<dbReference type="Gene3D" id="3.40.970.20">
    <property type="entry name" value="Carbon monoxide dehydrogenase alpha subunit. Chain D, domain 4"/>
    <property type="match status" value="1"/>
</dbReference>
<proteinExistence type="predicted"/>
<dbReference type="InterPro" id="IPR011254">
    <property type="entry name" value="Prismane-like_sf"/>
</dbReference>
<reference evidence="2" key="1">
    <citation type="journal article" date="2014" name="Front. Microbiol.">
        <title>High frequency of phylogenetically diverse reductive dehalogenase-homologous genes in deep subseafloor sedimentary metagenomes.</title>
        <authorList>
            <person name="Kawai M."/>
            <person name="Futagami T."/>
            <person name="Toyoda A."/>
            <person name="Takaki Y."/>
            <person name="Nishi S."/>
            <person name="Hori S."/>
            <person name="Arai W."/>
            <person name="Tsubouchi T."/>
            <person name="Morono Y."/>
            <person name="Uchiyama I."/>
            <person name="Ito T."/>
            <person name="Fujiyama A."/>
            <person name="Inagaki F."/>
            <person name="Takami H."/>
        </authorList>
    </citation>
    <scope>NUCLEOTIDE SEQUENCE</scope>
    <source>
        <strain evidence="2">Expedition CK06-06</strain>
    </source>
</reference>
<dbReference type="GO" id="GO:0006084">
    <property type="term" value="P:acetyl-CoA metabolic process"/>
    <property type="evidence" value="ECO:0007669"/>
    <property type="project" value="InterPro"/>
</dbReference>
<gene>
    <name evidence="2" type="ORF">S06H3_05831</name>
</gene>
<dbReference type="NCBIfam" id="NF003379">
    <property type="entry name" value="PRK04456.1"/>
    <property type="match status" value="1"/>
</dbReference>
<dbReference type="Pfam" id="PF19436">
    <property type="entry name" value="ACS_CODH_B_C"/>
    <property type="match status" value="1"/>
</dbReference>
<feature type="domain" description="CO dehydrogenase/acetyl-CoA synthase complex beta subunit C-terminal" evidence="1">
    <location>
        <begin position="1"/>
        <end position="216"/>
    </location>
</feature>
<dbReference type="GO" id="GO:0043885">
    <property type="term" value="F:anaerobic carbon-monoxide dehydrogenase activity"/>
    <property type="evidence" value="ECO:0007669"/>
    <property type="project" value="InterPro"/>
</dbReference>
<dbReference type="Gene3D" id="3.40.1470.10">
    <property type="entry name" value="Bifunctional carbon monoxide dehydrogenase/acetyl-coa synthase(codh/acs), Chain M, domain 5"/>
    <property type="match status" value="1"/>
</dbReference>
<dbReference type="AlphaFoldDB" id="X1L846"/>
<dbReference type="InterPro" id="IPR045822">
    <property type="entry name" value="ACS_CODH_B_C"/>
</dbReference>
<dbReference type="InterPro" id="IPR004461">
    <property type="entry name" value="CO_DH/Ac-CoA_synth_bsu"/>
</dbReference>
<protein>
    <recommendedName>
        <fullName evidence="1">CO dehydrogenase/acetyl-CoA synthase complex beta subunit C-terminal domain-containing protein</fullName>
    </recommendedName>
</protein>
<organism evidence="2">
    <name type="scientific">marine sediment metagenome</name>
    <dbReference type="NCBI Taxonomy" id="412755"/>
    <lineage>
        <taxon>unclassified sequences</taxon>
        <taxon>metagenomes</taxon>
        <taxon>ecological metagenomes</taxon>
    </lineage>
</organism>
<name>X1L846_9ZZZZ</name>
<evidence type="ECO:0000259" key="1">
    <source>
        <dbReference type="Pfam" id="PF19436"/>
    </source>
</evidence>
<dbReference type="SUPFAM" id="SSF56821">
    <property type="entry name" value="Prismane protein-like"/>
    <property type="match status" value="1"/>
</dbReference>
<dbReference type="PANTHER" id="PTHR42281">
    <property type="match status" value="1"/>
</dbReference>
<accession>X1L846</accession>